<evidence type="ECO:0000259" key="3">
    <source>
        <dbReference type="Pfam" id="PF21787"/>
    </source>
</evidence>
<gene>
    <name evidence="4" type="ORF">DAPPUDRAFT_250224</name>
</gene>
<keyword evidence="1" id="KW-0175">Coiled coil</keyword>
<organism evidence="4 5">
    <name type="scientific">Daphnia pulex</name>
    <name type="common">Water flea</name>
    <dbReference type="NCBI Taxonomy" id="6669"/>
    <lineage>
        <taxon>Eukaryota</taxon>
        <taxon>Metazoa</taxon>
        <taxon>Ecdysozoa</taxon>
        <taxon>Arthropoda</taxon>
        <taxon>Crustacea</taxon>
        <taxon>Branchiopoda</taxon>
        <taxon>Diplostraca</taxon>
        <taxon>Cladocera</taxon>
        <taxon>Anomopoda</taxon>
        <taxon>Daphniidae</taxon>
        <taxon>Daphnia</taxon>
    </lineage>
</organism>
<dbReference type="EMBL" id="GL732574">
    <property type="protein sequence ID" value="EFX75540.1"/>
    <property type="molecule type" value="Genomic_DNA"/>
</dbReference>
<feature type="domain" description="THAP9-like helix-turn-helix" evidence="2">
    <location>
        <begin position="59"/>
        <end position="114"/>
    </location>
</feature>
<accession>E9GY53</accession>
<dbReference type="OrthoDB" id="6371942at2759"/>
<keyword evidence="5" id="KW-1185">Reference proteome</keyword>
<name>E9GY53_DAPPU</name>
<reference evidence="4 5" key="1">
    <citation type="journal article" date="2011" name="Science">
        <title>The ecoresponsive genome of Daphnia pulex.</title>
        <authorList>
            <person name="Colbourne J.K."/>
            <person name="Pfrender M.E."/>
            <person name="Gilbert D."/>
            <person name="Thomas W.K."/>
            <person name="Tucker A."/>
            <person name="Oakley T.H."/>
            <person name="Tokishita S."/>
            <person name="Aerts A."/>
            <person name="Arnold G.J."/>
            <person name="Basu M.K."/>
            <person name="Bauer D.J."/>
            <person name="Caceres C.E."/>
            <person name="Carmel L."/>
            <person name="Casola C."/>
            <person name="Choi J.H."/>
            <person name="Detter J.C."/>
            <person name="Dong Q."/>
            <person name="Dusheyko S."/>
            <person name="Eads B.D."/>
            <person name="Frohlich T."/>
            <person name="Geiler-Samerotte K.A."/>
            <person name="Gerlach D."/>
            <person name="Hatcher P."/>
            <person name="Jogdeo S."/>
            <person name="Krijgsveld J."/>
            <person name="Kriventseva E.V."/>
            <person name="Kultz D."/>
            <person name="Laforsch C."/>
            <person name="Lindquist E."/>
            <person name="Lopez J."/>
            <person name="Manak J.R."/>
            <person name="Muller J."/>
            <person name="Pangilinan J."/>
            <person name="Patwardhan R.P."/>
            <person name="Pitluck S."/>
            <person name="Pritham E.J."/>
            <person name="Rechtsteiner A."/>
            <person name="Rho M."/>
            <person name="Rogozin I.B."/>
            <person name="Sakarya O."/>
            <person name="Salamov A."/>
            <person name="Schaack S."/>
            <person name="Shapiro H."/>
            <person name="Shiga Y."/>
            <person name="Skalitzky C."/>
            <person name="Smith Z."/>
            <person name="Souvorov A."/>
            <person name="Sung W."/>
            <person name="Tang Z."/>
            <person name="Tsuchiya D."/>
            <person name="Tu H."/>
            <person name="Vos H."/>
            <person name="Wang M."/>
            <person name="Wolf Y.I."/>
            <person name="Yamagata H."/>
            <person name="Yamada T."/>
            <person name="Ye Y."/>
            <person name="Shaw J.R."/>
            <person name="Andrews J."/>
            <person name="Crease T.J."/>
            <person name="Tang H."/>
            <person name="Lucas S.M."/>
            <person name="Robertson H.M."/>
            <person name="Bork P."/>
            <person name="Koonin E.V."/>
            <person name="Zdobnov E.M."/>
            <person name="Grigoriev I.V."/>
            <person name="Lynch M."/>
            <person name="Boore J.L."/>
        </authorList>
    </citation>
    <scope>NUCLEOTIDE SEQUENCE [LARGE SCALE GENOMIC DNA]</scope>
</reference>
<sequence>MQVQTVPETVMQTEITNSAKLTDSLNALAMKTVKIKELYVELRKYKEELAKVHNMSYVASKLFENEKFNHSKPANGRRYTDFIRNLSVNLSFYSQAGYEKLRTIFTLPSLTSIKNHLAKVGCASGILKNALAEIQHKISEGQLSEATLSLDGMAIKKGIHWDSKLKKYFGFDEFPSVPTAENDKKNGSVATEALVYYLVSLDGRWKTPVAYYFTNHVDSKRRAKLTTEILVECANFGVTVTSVVFDGLPTTNLPHIWVLI</sequence>
<evidence type="ECO:0000313" key="5">
    <source>
        <dbReference type="Proteomes" id="UP000000305"/>
    </source>
</evidence>
<dbReference type="Pfam" id="PF12017">
    <property type="entry name" value="Tnp_P_element"/>
    <property type="match status" value="1"/>
</dbReference>
<dbReference type="InterPro" id="IPR048365">
    <property type="entry name" value="TNP-like_RNaseH_N"/>
</dbReference>
<dbReference type="InParanoid" id="E9GY53"/>
<protein>
    <submittedName>
        <fullName evidence="4">Uncharacterized protein</fullName>
    </submittedName>
</protein>
<dbReference type="HOGENOM" id="CLU_1070646_0_0_1"/>
<dbReference type="InterPro" id="IPR021896">
    <property type="entry name" value="THAP9-like_HTH"/>
</dbReference>
<dbReference type="Pfam" id="PF21787">
    <property type="entry name" value="TNP-like_RNaseH_N"/>
    <property type="match status" value="1"/>
</dbReference>
<dbReference type="Proteomes" id="UP000000305">
    <property type="component" value="Unassembled WGS sequence"/>
</dbReference>
<evidence type="ECO:0000313" key="4">
    <source>
        <dbReference type="EMBL" id="EFX75540.1"/>
    </source>
</evidence>
<evidence type="ECO:0000256" key="1">
    <source>
        <dbReference type="SAM" id="Coils"/>
    </source>
</evidence>
<dbReference type="OMA" id="DKICANV"/>
<evidence type="ECO:0000259" key="2">
    <source>
        <dbReference type="Pfam" id="PF12017"/>
    </source>
</evidence>
<feature type="domain" description="Transposable element P transposase-like RNase H" evidence="3">
    <location>
        <begin position="122"/>
        <end position="250"/>
    </location>
</feature>
<dbReference type="AlphaFoldDB" id="E9GY53"/>
<proteinExistence type="predicted"/>
<feature type="coiled-coil region" evidence="1">
    <location>
        <begin position="28"/>
        <end position="55"/>
    </location>
</feature>
<dbReference type="KEGG" id="dpx:DAPPUDRAFT_250224"/>